<sequence>MDSRERVAAARVGRLATVGADGRPHLVPICFALAGDRIVSAVDHKPKRSVRLRRLANARETGVASLLVDEYDDDWTRLWWVRVDGTVSVLPAVSPAALAALTAKYPQYAARPPAGPMLVLTADRWSAWSYSDV</sequence>
<dbReference type="Pfam" id="PF01243">
    <property type="entry name" value="PNPOx_N"/>
    <property type="match status" value="1"/>
</dbReference>
<dbReference type="Proteomes" id="UP001183643">
    <property type="component" value="Unassembled WGS sequence"/>
</dbReference>
<evidence type="ECO:0000256" key="1">
    <source>
        <dbReference type="ARBA" id="ARBA00023002"/>
    </source>
</evidence>
<dbReference type="InterPro" id="IPR019967">
    <property type="entry name" value="F420-dep_enz_PPOX_Rv0121"/>
</dbReference>
<evidence type="ECO:0000313" key="4">
    <source>
        <dbReference type="Proteomes" id="UP001183643"/>
    </source>
</evidence>
<dbReference type="PANTHER" id="PTHR35176:SF2">
    <property type="entry name" value="F420H(2)-DEPENDENT REDUCTASE RV1155"/>
    <property type="match status" value="1"/>
</dbReference>
<evidence type="ECO:0000313" key="3">
    <source>
        <dbReference type="EMBL" id="MDR7273824.1"/>
    </source>
</evidence>
<dbReference type="RefSeq" id="WP_310362753.1">
    <property type="nucleotide sequence ID" value="NZ_JAVDYB010000001.1"/>
</dbReference>
<gene>
    <name evidence="3" type="ORF">J2S41_000602</name>
</gene>
<comment type="caution">
    <text evidence="3">The sequence shown here is derived from an EMBL/GenBank/DDBJ whole genome shotgun (WGS) entry which is preliminary data.</text>
</comment>
<name>A0AAE4C8I3_9ACTN</name>
<dbReference type="InterPro" id="IPR011576">
    <property type="entry name" value="Pyridox_Oxase_N"/>
</dbReference>
<protein>
    <submittedName>
        <fullName evidence="3">PPOX class probable F420-dependent enzyme</fullName>
    </submittedName>
</protein>
<dbReference type="GO" id="GO:0005829">
    <property type="term" value="C:cytosol"/>
    <property type="evidence" value="ECO:0007669"/>
    <property type="project" value="TreeGrafter"/>
</dbReference>
<dbReference type="GO" id="GO:0016627">
    <property type="term" value="F:oxidoreductase activity, acting on the CH-CH group of donors"/>
    <property type="evidence" value="ECO:0007669"/>
    <property type="project" value="TreeGrafter"/>
</dbReference>
<feature type="domain" description="Pyridoxamine 5'-phosphate oxidase N-terminal" evidence="2">
    <location>
        <begin position="4"/>
        <end position="128"/>
    </location>
</feature>
<dbReference type="NCBIfam" id="TIGR03668">
    <property type="entry name" value="Rv0121_F420"/>
    <property type="match status" value="1"/>
</dbReference>
<dbReference type="InterPro" id="IPR052019">
    <property type="entry name" value="F420H2_bilvrd_red/Heme_oxyg"/>
</dbReference>
<dbReference type="SUPFAM" id="SSF50475">
    <property type="entry name" value="FMN-binding split barrel"/>
    <property type="match status" value="1"/>
</dbReference>
<reference evidence="3" key="1">
    <citation type="submission" date="2023-07" db="EMBL/GenBank/DDBJ databases">
        <title>Sequencing the genomes of 1000 actinobacteria strains.</title>
        <authorList>
            <person name="Klenk H.-P."/>
        </authorList>
    </citation>
    <scope>NUCLEOTIDE SEQUENCE</scope>
    <source>
        <strain evidence="3">DSM 44707</strain>
    </source>
</reference>
<dbReference type="GO" id="GO:0070967">
    <property type="term" value="F:coenzyme F420 binding"/>
    <property type="evidence" value="ECO:0007669"/>
    <property type="project" value="TreeGrafter"/>
</dbReference>
<keyword evidence="1" id="KW-0560">Oxidoreductase</keyword>
<dbReference type="PANTHER" id="PTHR35176">
    <property type="entry name" value="HEME OXYGENASE HI_0854-RELATED"/>
    <property type="match status" value="1"/>
</dbReference>
<accession>A0AAE4C8I3</accession>
<organism evidence="3 4">
    <name type="scientific">Catenuloplanes atrovinosus</name>
    <dbReference type="NCBI Taxonomy" id="137266"/>
    <lineage>
        <taxon>Bacteria</taxon>
        <taxon>Bacillati</taxon>
        <taxon>Actinomycetota</taxon>
        <taxon>Actinomycetes</taxon>
        <taxon>Micromonosporales</taxon>
        <taxon>Micromonosporaceae</taxon>
        <taxon>Catenuloplanes</taxon>
    </lineage>
</organism>
<dbReference type="AlphaFoldDB" id="A0AAE4C8I3"/>
<evidence type="ECO:0000259" key="2">
    <source>
        <dbReference type="Pfam" id="PF01243"/>
    </source>
</evidence>
<dbReference type="EMBL" id="JAVDYB010000001">
    <property type="protein sequence ID" value="MDR7273824.1"/>
    <property type="molecule type" value="Genomic_DNA"/>
</dbReference>
<dbReference type="InterPro" id="IPR012349">
    <property type="entry name" value="Split_barrel_FMN-bd"/>
</dbReference>
<proteinExistence type="predicted"/>
<dbReference type="Gene3D" id="2.30.110.10">
    <property type="entry name" value="Electron Transport, Fmn-binding Protein, Chain A"/>
    <property type="match status" value="1"/>
</dbReference>
<keyword evidence="4" id="KW-1185">Reference proteome</keyword>